<gene>
    <name evidence="1" type="ORF">HMPREF0402_03547</name>
</gene>
<dbReference type="HOGENOM" id="CLU_1432654_0_0_0"/>
<protein>
    <submittedName>
        <fullName evidence="1">Uncharacterized protein</fullName>
    </submittedName>
</protein>
<dbReference type="PATRIC" id="fig|457404.5.peg.3479"/>
<dbReference type="Proteomes" id="UP000003233">
    <property type="component" value="Unassembled WGS sequence"/>
</dbReference>
<reference evidence="1 2" key="1">
    <citation type="submission" date="2012-07" db="EMBL/GenBank/DDBJ databases">
        <title>The Genome Sequence of Fusobacterium ulcerans 12_1B.</title>
        <authorList>
            <consortium name="The Broad Institute Genome Sequencing Platform"/>
            <person name="Earl A."/>
            <person name="Ward D."/>
            <person name="Feldgarden M."/>
            <person name="Gevers D."/>
            <person name="Strauss J."/>
            <person name="Ambrose C.E."/>
            <person name="Allen-Vercoe E."/>
            <person name="Walker B."/>
            <person name="Young S.K."/>
            <person name="Zeng Q."/>
            <person name="Gargeya S."/>
            <person name="Fitzgerald M."/>
            <person name="Haas B."/>
            <person name="Abouelleil A."/>
            <person name="Alvarado L."/>
            <person name="Arachchi H.M."/>
            <person name="Berlin A.M."/>
            <person name="Chapman S.B."/>
            <person name="Goldberg J."/>
            <person name="Griggs A."/>
            <person name="Gujja S."/>
            <person name="Hansen M."/>
            <person name="Howarth C."/>
            <person name="Imamovic A."/>
            <person name="Larimer J."/>
            <person name="McCowen C."/>
            <person name="Montmayeur A."/>
            <person name="Murphy C."/>
            <person name="Neiman D."/>
            <person name="Pearson M."/>
            <person name="Priest M."/>
            <person name="Roberts A."/>
            <person name="Saif S."/>
            <person name="Shea T."/>
            <person name="Sisk P."/>
            <person name="Sykes S."/>
            <person name="Wortman J."/>
            <person name="Nusbaum C."/>
            <person name="Birren B."/>
        </authorList>
    </citation>
    <scope>NUCLEOTIDE SEQUENCE [LARGE SCALE GENOMIC DNA]</scope>
    <source>
        <strain evidence="1 2">12_1B</strain>
    </source>
</reference>
<keyword evidence="2" id="KW-1185">Reference proteome</keyword>
<comment type="caution">
    <text evidence="1">The sequence shown here is derived from an EMBL/GenBank/DDBJ whole genome shotgun (WGS) entry which is preliminary data.</text>
</comment>
<name>H1PYQ4_9FUSO</name>
<dbReference type="EMBL" id="AGWJ02000035">
    <property type="protein sequence ID" value="EHO77243.1"/>
    <property type="molecule type" value="Genomic_DNA"/>
</dbReference>
<dbReference type="AlphaFoldDB" id="H1PYQ4"/>
<sequence>MIRERAYLLESGINTEVIILAKVEESLRKLELVKNSRELRETILKYLVGYFNRSLEEGNIISLTIEKYIQEERIYNDNYEIQRFKDEIIRMTKSYLGESGINWRFFESDTLETDLRNKDTRILLEKLLPLSSKYKIPYEKFRDIVNLYVKSKPLILTIPTIDKYEDDWKNIILKTIEILKNNIELEEAK</sequence>
<proteinExistence type="predicted"/>
<organism evidence="1 2">
    <name type="scientific">Fusobacterium ulcerans 12-1B</name>
    <dbReference type="NCBI Taxonomy" id="457404"/>
    <lineage>
        <taxon>Bacteria</taxon>
        <taxon>Fusobacteriati</taxon>
        <taxon>Fusobacteriota</taxon>
        <taxon>Fusobacteriia</taxon>
        <taxon>Fusobacteriales</taxon>
        <taxon>Fusobacteriaceae</taxon>
        <taxon>Fusobacterium</taxon>
    </lineage>
</organism>
<evidence type="ECO:0000313" key="1">
    <source>
        <dbReference type="EMBL" id="EHO77243.1"/>
    </source>
</evidence>
<accession>H1PYQ4</accession>
<evidence type="ECO:0000313" key="2">
    <source>
        <dbReference type="Proteomes" id="UP000003233"/>
    </source>
</evidence>
<dbReference type="RefSeq" id="WP_008699523.1">
    <property type="nucleotide sequence ID" value="NZ_KE161012.1"/>
</dbReference>
<dbReference type="BioCyc" id="FSP457404-HMP:GTSQ-3602-MONOMER"/>